<gene>
    <name evidence="9" type="ORF">EV356DRAFT_499942</name>
</gene>
<dbReference type="InterPro" id="IPR016024">
    <property type="entry name" value="ARM-type_fold"/>
</dbReference>
<feature type="compositionally biased region" description="Low complexity" evidence="7">
    <location>
        <begin position="43"/>
        <end position="57"/>
    </location>
</feature>
<keyword evidence="5 6" id="KW-0833">Ubl conjugation pathway</keyword>
<dbReference type="InterPro" id="IPR000569">
    <property type="entry name" value="HECT_dom"/>
</dbReference>
<dbReference type="InterPro" id="IPR057948">
    <property type="entry name" value="TPR_TRIP12_N"/>
</dbReference>
<dbReference type="PANTHER" id="PTHR45670">
    <property type="entry name" value="E3 UBIQUITIN-PROTEIN LIGASE TRIP12"/>
    <property type="match status" value="1"/>
</dbReference>
<feature type="compositionally biased region" description="Polar residues" evidence="7">
    <location>
        <begin position="752"/>
        <end position="764"/>
    </location>
</feature>
<dbReference type="SMART" id="SM00119">
    <property type="entry name" value="HECTc"/>
    <property type="match status" value="1"/>
</dbReference>
<dbReference type="Gene3D" id="3.90.1750.10">
    <property type="entry name" value="Hect, E3 ligase catalytic domains"/>
    <property type="match status" value="1"/>
</dbReference>
<dbReference type="SUPFAM" id="SSF56204">
    <property type="entry name" value="Hect, E3 ligase catalytic domain"/>
    <property type="match status" value="1"/>
</dbReference>
<evidence type="ECO:0000256" key="7">
    <source>
        <dbReference type="SAM" id="MobiDB-lite"/>
    </source>
</evidence>
<dbReference type="InterPro" id="IPR045322">
    <property type="entry name" value="HECTD1/TRIP12-like"/>
</dbReference>
<comment type="catalytic activity">
    <reaction evidence="1">
        <text>S-ubiquitinyl-[E2 ubiquitin-conjugating enzyme]-L-cysteine + [acceptor protein]-L-lysine = [E2 ubiquitin-conjugating enzyme]-L-cysteine + N(6)-ubiquitinyl-[acceptor protein]-L-lysine.</text>
        <dbReference type="EC" id="2.3.2.26"/>
    </reaction>
</comment>
<dbReference type="Gene3D" id="3.30.2410.10">
    <property type="entry name" value="Hect, E3 ligase catalytic domain"/>
    <property type="match status" value="1"/>
</dbReference>
<dbReference type="GO" id="GO:0061630">
    <property type="term" value="F:ubiquitin protein ligase activity"/>
    <property type="evidence" value="ECO:0007669"/>
    <property type="project" value="UniProtKB-EC"/>
</dbReference>
<feature type="domain" description="HECT" evidence="8">
    <location>
        <begin position="1531"/>
        <end position="1887"/>
    </location>
</feature>
<evidence type="ECO:0000256" key="1">
    <source>
        <dbReference type="ARBA" id="ARBA00000885"/>
    </source>
</evidence>
<feature type="compositionally biased region" description="Low complexity" evidence="7">
    <location>
        <begin position="1233"/>
        <end position="1249"/>
    </location>
</feature>
<feature type="compositionally biased region" description="Acidic residues" evidence="7">
    <location>
        <begin position="772"/>
        <end position="805"/>
    </location>
</feature>
<evidence type="ECO:0000256" key="3">
    <source>
        <dbReference type="ARBA" id="ARBA00012485"/>
    </source>
</evidence>
<name>A0A6A6HPL0_VIRVR</name>
<dbReference type="PANTHER" id="PTHR45670:SF1">
    <property type="entry name" value="E3 UBIQUITIN-PROTEIN LIGASE HECTD1"/>
    <property type="match status" value="1"/>
</dbReference>
<feature type="region of interest" description="Disordered" evidence="7">
    <location>
        <begin position="1218"/>
        <end position="1251"/>
    </location>
</feature>
<feature type="compositionally biased region" description="Polar residues" evidence="7">
    <location>
        <begin position="116"/>
        <end position="134"/>
    </location>
</feature>
<organism evidence="9 10">
    <name type="scientific">Viridothelium virens</name>
    <name type="common">Speckled blister lichen</name>
    <name type="synonym">Trypethelium virens</name>
    <dbReference type="NCBI Taxonomy" id="1048519"/>
    <lineage>
        <taxon>Eukaryota</taxon>
        <taxon>Fungi</taxon>
        <taxon>Dikarya</taxon>
        <taxon>Ascomycota</taxon>
        <taxon>Pezizomycotina</taxon>
        <taxon>Dothideomycetes</taxon>
        <taxon>Dothideomycetes incertae sedis</taxon>
        <taxon>Trypetheliales</taxon>
        <taxon>Trypetheliaceae</taxon>
        <taxon>Viridothelium</taxon>
    </lineage>
</organism>
<dbReference type="EC" id="2.3.2.26" evidence="3"/>
<evidence type="ECO:0000256" key="4">
    <source>
        <dbReference type="ARBA" id="ARBA00022679"/>
    </source>
</evidence>
<dbReference type="GO" id="GO:0016607">
    <property type="term" value="C:nuclear speck"/>
    <property type="evidence" value="ECO:0007669"/>
    <property type="project" value="TreeGrafter"/>
</dbReference>
<dbReference type="Gene3D" id="1.25.10.10">
    <property type="entry name" value="Leucine-rich Repeat Variant"/>
    <property type="match status" value="1"/>
</dbReference>
<dbReference type="CDD" id="cd00078">
    <property type="entry name" value="HECTc"/>
    <property type="match status" value="1"/>
</dbReference>
<evidence type="ECO:0000313" key="10">
    <source>
        <dbReference type="Proteomes" id="UP000800092"/>
    </source>
</evidence>
<dbReference type="Pfam" id="PF25579">
    <property type="entry name" value="TPR_TRIP12_N"/>
    <property type="match status" value="1"/>
</dbReference>
<dbReference type="Proteomes" id="UP000800092">
    <property type="component" value="Unassembled WGS sequence"/>
</dbReference>
<comment type="similarity">
    <text evidence="2">Belongs to the UPL family. K-HECT subfamily.</text>
</comment>
<feature type="compositionally biased region" description="Basic residues" evidence="7">
    <location>
        <begin position="139"/>
        <end position="148"/>
    </location>
</feature>
<evidence type="ECO:0000256" key="2">
    <source>
        <dbReference type="ARBA" id="ARBA00006331"/>
    </source>
</evidence>
<proteinExistence type="inferred from homology"/>
<dbReference type="OrthoDB" id="423283at2759"/>
<feature type="region of interest" description="Disordered" evidence="7">
    <location>
        <begin position="1"/>
        <end position="220"/>
    </location>
</feature>
<feature type="compositionally biased region" description="Basic and acidic residues" evidence="7">
    <location>
        <begin position="1218"/>
        <end position="1230"/>
    </location>
</feature>
<keyword evidence="10" id="KW-1185">Reference proteome</keyword>
<feature type="region of interest" description="Disordered" evidence="7">
    <location>
        <begin position="1071"/>
        <end position="1170"/>
    </location>
</feature>
<dbReference type="SUPFAM" id="SSF48371">
    <property type="entry name" value="ARM repeat"/>
    <property type="match status" value="1"/>
</dbReference>
<dbReference type="InterPro" id="IPR011989">
    <property type="entry name" value="ARM-like"/>
</dbReference>
<dbReference type="InterPro" id="IPR035983">
    <property type="entry name" value="Hect_E3_ubiquitin_ligase"/>
</dbReference>
<feature type="compositionally biased region" description="Polar residues" evidence="7">
    <location>
        <begin position="71"/>
        <end position="82"/>
    </location>
</feature>
<dbReference type="Gene3D" id="3.30.2160.10">
    <property type="entry name" value="Hect, E3 ligase catalytic domain"/>
    <property type="match status" value="1"/>
</dbReference>
<evidence type="ECO:0000256" key="5">
    <source>
        <dbReference type="ARBA" id="ARBA00022786"/>
    </source>
</evidence>
<dbReference type="EMBL" id="ML991772">
    <property type="protein sequence ID" value="KAF2239728.1"/>
    <property type="molecule type" value="Genomic_DNA"/>
</dbReference>
<sequence length="1887" mass="206517">MERGPHRESIPAVFDDSTAPSVTRVTRSSARLSAGSSNNPPGQASSTTPAPPQSSTSSRKRKAVREPSPDTPTQPDESQNSKQSKRPKASDLAPPSFQAPPDSAQSLRRTGRGPTAMSSAGTPSDPTQNTSSPASTSTSKRKGSRKKTGNQGNQEPNATTSGPSQSSRKTKRSANKHGSSVDMENAGQETGGPSEAAASEPAGHADESDHSDDEGHARSYDQDEQDIFGSHFLTRHGGPGNLAGALRAMSGYMPGVSGRLRDIMNRLKDQDSSLQLIALQELSELLLVSTEDNLQGHFSPDQCVKELVTLMQPSKLGEENPDMMLLACRCLANLMEALPTSTANVVYGGAVPVLCQKLIEINYIDVAEQALSTLEKISVEFPSFIVREGGLTGCLEHLDFFPTGTQRTAVTTAANCCRKIPEDSFPVVRDVMPTLLGVLNSSDQKVVEKASLCVSGIVESFGHKNEKLEELVSPALLKAILRLLLPGTTNLIGPNIHTQFLRVLSTTAKASPRLSVELLKMDIVDTLYQILTGVSPPTGIDDAALKIDKNVIMQALVHRPKEQVFETLNVICELLPSVGKNGLMFIDDLFDAGYPGNEPPSLASRIRDPRNEMRLSLLANCKEQLKRFAVILLPTLTEAYSSTVNLSVRQKVLTAQLKMLSNLDTTILEDALRVVPYASYLASILSQQDHPSLVTYALQATELLLKRLEPIYRYQFYREGVISEISRLASRPHSVPEEKAPSTKLCVRTKAPASSNRESFSSTEQADRGEYENEEMNEDDPSDGEDDDDEGDEDHDDEDQDDGQDDVSASSGSSNSSERHRTVPSPLSDLQDIITLRAKRFIDVHEIDAEKGLKQRACRLLSDMQALAKEIRTCYLEDSATNGKELFMRLADYFDGDALESTTSYELLSSGIVQALLDIFAAPKTAASTNAQSTFLQVFMGSRTTSKAPTMSGGAINTPFSTLVQKLQDLLSRAEHFEVITVHQNSLDSNRTSAASMLAKQLKLKLVADEASGFHKTYENIMVSIHAIATFKALDEYLRPRLSSIENPNRTNSRDRVTSAIAAYAAAMGVERPRPRLPGGVPPPPMPSLPLASSSNRPPPRKSSKTSKLSAPPPGEGRNTSESALERSYGLRRSTRKHGALHGSLHSSLPQTPPPPPPLNPPVAEEAVQEPLECADETHFSEDEDDDEALDAVMEDLEEELDDDMPDPSAINMEVADEGGKVTARQEDGTRVPTPSQASQGSASAPPTAVHRAQATLPTVTTPSASRPMSYAAAIQTVPQDWHVEFSINDRPISHDTTIYRAVHFNGGHPDDSMVRAVWSNLHTIKFKRVSGPPPAESSAVSPPPETYDTESGLPQSLDKNPTTSAILRLLSILHELNANMDDVFVDSRRTLQLKPEPLSQFVNTKLTAKLNRQLEEPLIVASNCLPIWSEDLARLYPFLFPFETRHLFLQSTSFGYSRSMTRWQNAQSTSDSRPDRHREERPFLGRLQRQKVRIARTRIFESAVKVMELYGASPSILEVEYFEEVGTGLGPTLEFYSSASKEFSTKKIKLWRENESNNSSEFAFGKHGLFPAPMSAEQAGEDNGKRIIHLFKMLGKFVARSMLDSRIIDVSFNPTFFRVGEGLNAVSPSLGAVASVDEHLANSLKMLKQFASLKQQIDEDTSLSPAQKVQAISRIEIAGSQVEDMGLDFTLPGYPSIELCENGSDIPVTIDNVDTYVDRVVDFTLGSGVKRQVEAFRTGFSSVFPYTALRAFTPDELVMLFGQTEEDWSLETLLDSVKADHGYNLDSRSVRNLLQTMSELDPSARRDFLQFITGSPKLPIGGFKALTPMFTVVCKPSEPPYVPDDYLPSVMTCVNYLKMPDYTTPQVLRNRLGVAIKEGQGAFHLS</sequence>
<feature type="compositionally biased region" description="Low complexity" evidence="7">
    <location>
        <begin position="806"/>
        <end position="816"/>
    </location>
</feature>
<feature type="active site" description="Glycyl thioester intermediate" evidence="6">
    <location>
        <position position="1854"/>
    </location>
</feature>
<dbReference type="GO" id="GO:0000209">
    <property type="term" value="P:protein polyubiquitination"/>
    <property type="evidence" value="ECO:0007669"/>
    <property type="project" value="TreeGrafter"/>
</dbReference>
<keyword evidence="4" id="KW-0808">Transferase</keyword>
<dbReference type="PROSITE" id="PS50237">
    <property type="entry name" value="HECT"/>
    <property type="match status" value="1"/>
</dbReference>
<evidence type="ECO:0000256" key="6">
    <source>
        <dbReference type="PROSITE-ProRule" id="PRU00104"/>
    </source>
</evidence>
<feature type="compositionally biased region" description="Basic and acidic residues" evidence="7">
    <location>
        <begin position="203"/>
        <end position="220"/>
    </location>
</feature>
<feature type="region of interest" description="Disordered" evidence="7">
    <location>
        <begin position="728"/>
        <end position="826"/>
    </location>
</feature>
<evidence type="ECO:0000259" key="8">
    <source>
        <dbReference type="PROSITE" id="PS50237"/>
    </source>
</evidence>
<dbReference type="GO" id="GO:0043161">
    <property type="term" value="P:proteasome-mediated ubiquitin-dependent protein catabolic process"/>
    <property type="evidence" value="ECO:0007669"/>
    <property type="project" value="TreeGrafter"/>
</dbReference>
<evidence type="ECO:0000313" key="9">
    <source>
        <dbReference type="EMBL" id="KAF2239728.1"/>
    </source>
</evidence>
<feature type="compositionally biased region" description="Polar residues" evidence="7">
    <location>
        <begin position="18"/>
        <end position="42"/>
    </location>
</feature>
<feature type="region of interest" description="Disordered" evidence="7">
    <location>
        <begin position="1329"/>
        <end position="1359"/>
    </location>
</feature>
<dbReference type="Pfam" id="PF00632">
    <property type="entry name" value="HECT"/>
    <property type="match status" value="1"/>
</dbReference>
<feature type="compositionally biased region" description="Polar residues" evidence="7">
    <location>
        <begin position="150"/>
        <end position="167"/>
    </location>
</feature>
<reference evidence="9" key="1">
    <citation type="journal article" date="2020" name="Stud. Mycol.">
        <title>101 Dothideomycetes genomes: a test case for predicting lifestyles and emergence of pathogens.</title>
        <authorList>
            <person name="Haridas S."/>
            <person name="Albert R."/>
            <person name="Binder M."/>
            <person name="Bloem J."/>
            <person name="Labutti K."/>
            <person name="Salamov A."/>
            <person name="Andreopoulos B."/>
            <person name="Baker S."/>
            <person name="Barry K."/>
            <person name="Bills G."/>
            <person name="Bluhm B."/>
            <person name="Cannon C."/>
            <person name="Castanera R."/>
            <person name="Culley D."/>
            <person name="Daum C."/>
            <person name="Ezra D."/>
            <person name="Gonzalez J."/>
            <person name="Henrissat B."/>
            <person name="Kuo A."/>
            <person name="Liang C."/>
            <person name="Lipzen A."/>
            <person name="Lutzoni F."/>
            <person name="Magnuson J."/>
            <person name="Mondo S."/>
            <person name="Nolan M."/>
            <person name="Ohm R."/>
            <person name="Pangilinan J."/>
            <person name="Park H.-J."/>
            <person name="Ramirez L."/>
            <person name="Alfaro M."/>
            <person name="Sun H."/>
            <person name="Tritt A."/>
            <person name="Yoshinaga Y."/>
            <person name="Zwiers L.-H."/>
            <person name="Turgeon B."/>
            <person name="Goodwin S."/>
            <person name="Spatafora J."/>
            <person name="Crous P."/>
            <person name="Grigoriev I."/>
        </authorList>
    </citation>
    <scope>NUCLEOTIDE SEQUENCE</scope>
    <source>
        <strain evidence="9">Tuck. ex Michener</strain>
    </source>
</reference>
<feature type="compositionally biased region" description="Pro residues" evidence="7">
    <location>
        <begin position="1332"/>
        <end position="1346"/>
    </location>
</feature>
<feature type="compositionally biased region" description="Pro residues" evidence="7">
    <location>
        <begin position="1151"/>
        <end position="1161"/>
    </location>
</feature>
<protein>
    <recommendedName>
        <fullName evidence="3">HECT-type E3 ubiquitin transferase</fullName>
        <ecNumber evidence="3">2.3.2.26</ecNumber>
    </recommendedName>
</protein>
<accession>A0A6A6HPL0</accession>